<gene>
    <name evidence="1" type="ORF">PXEA_LOCUS36540</name>
</gene>
<organism evidence="1 2">
    <name type="scientific">Protopolystoma xenopodis</name>
    <dbReference type="NCBI Taxonomy" id="117903"/>
    <lineage>
        <taxon>Eukaryota</taxon>
        <taxon>Metazoa</taxon>
        <taxon>Spiralia</taxon>
        <taxon>Lophotrochozoa</taxon>
        <taxon>Platyhelminthes</taxon>
        <taxon>Monogenea</taxon>
        <taxon>Polyopisthocotylea</taxon>
        <taxon>Polystomatidea</taxon>
        <taxon>Polystomatidae</taxon>
        <taxon>Protopolystoma</taxon>
    </lineage>
</organism>
<proteinExistence type="predicted"/>
<evidence type="ECO:0000313" key="1">
    <source>
        <dbReference type="EMBL" id="VEL43100.1"/>
    </source>
</evidence>
<evidence type="ECO:0000313" key="2">
    <source>
        <dbReference type="Proteomes" id="UP000784294"/>
    </source>
</evidence>
<comment type="caution">
    <text evidence="1">The sequence shown here is derived from an EMBL/GenBank/DDBJ whole genome shotgun (WGS) entry which is preliminary data.</text>
</comment>
<protein>
    <submittedName>
        <fullName evidence="1">Uncharacterized protein</fullName>
    </submittedName>
</protein>
<dbReference type="AlphaFoldDB" id="A0A448XRE7"/>
<sequence>MSRQRSHSIAQLLSTTVCVKQSVSYARPIQLFFSTPFSAGPIGWRHHPSPMYTHTHGKTTCRSGHISPPLSFKWFYFKIRFAYLTF</sequence>
<keyword evidence="2" id="KW-1185">Reference proteome</keyword>
<reference evidence="1" key="1">
    <citation type="submission" date="2018-11" db="EMBL/GenBank/DDBJ databases">
        <authorList>
            <consortium name="Pathogen Informatics"/>
        </authorList>
    </citation>
    <scope>NUCLEOTIDE SEQUENCE</scope>
</reference>
<accession>A0A448XRE7</accession>
<name>A0A448XRE7_9PLAT</name>
<dbReference type="EMBL" id="CAAALY010278798">
    <property type="protein sequence ID" value="VEL43100.1"/>
    <property type="molecule type" value="Genomic_DNA"/>
</dbReference>
<dbReference type="Proteomes" id="UP000784294">
    <property type="component" value="Unassembled WGS sequence"/>
</dbReference>